<dbReference type="Proteomes" id="UP000813824">
    <property type="component" value="Unassembled WGS sequence"/>
</dbReference>
<evidence type="ECO:0000256" key="1">
    <source>
        <dbReference type="SAM" id="MobiDB-lite"/>
    </source>
</evidence>
<reference evidence="3" key="1">
    <citation type="journal article" date="2021" name="New Phytol.">
        <title>Evolutionary innovations through gain and loss of genes in the ectomycorrhizal Boletales.</title>
        <authorList>
            <person name="Wu G."/>
            <person name="Miyauchi S."/>
            <person name="Morin E."/>
            <person name="Kuo A."/>
            <person name="Drula E."/>
            <person name="Varga T."/>
            <person name="Kohler A."/>
            <person name="Feng B."/>
            <person name="Cao Y."/>
            <person name="Lipzen A."/>
            <person name="Daum C."/>
            <person name="Hundley H."/>
            <person name="Pangilinan J."/>
            <person name="Johnson J."/>
            <person name="Barry K."/>
            <person name="LaButti K."/>
            <person name="Ng V."/>
            <person name="Ahrendt S."/>
            <person name="Min B."/>
            <person name="Choi I.G."/>
            <person name="Park H."/>
            <person name="Plett J.M."/>
            <person name="Magnuson J."/>
            <person name="Spatafora J.W."/>
            <person name="Nagy L.G."/>
            <person name="Henrissat B."/>
            <person name="Grigoriev I.V."/>
            <person name="Yang Z.L."/>
            <person name="Xu J."/>
            <person name="Martin F.M."/>
        </authorList>
    </citation>
    <scope>NUCLEOTIDE SEQUENCE</scope>
    <source>
        <strain evidence="3">KKN 215</strain>
    </source>
</reference>
<evidence type="ECO:0000313" key="4">
    <source>
        <dbReference type="Proteomes" id="UP000813824"/>
    </source>
</evidence>
<feature type="transmembrane region" description="Helical" evidence="2">
    <location>
        <begin position="529"/>
        <end position="548"/>
    </location>
</feature>
<dbReference type="OrthoDB" id="3166422at2759"/>
<comment type="caution">
    <text evidence="3">The sequence shown here is derived from an EMBL/GenBank/DDBJ whole genome shotgun (WGS) entry which is preliminary data.</text>
</comment>
<name>A0A8K0XM30_9AGAR</name>
<dbReference type="AlphaFoldDB" id="A0A8K0XM30"/>
<keyword evidence="4" id="KW-1185">Reference proteome</keyword>
<keyword evidence="2" id="KW-1133">Transmembrane helix</keyword>
<sequence length="701" mass="77977">MKRYFKYLKGQPPSDVRRQSPHIMDLQGPTSVQQIPLARQHNCPCYILACAACTLNALTGSNGSQGRIRVFGGFCFCKDHKELSSKEQWHSQPRPLSDFLLLLPLIPWIPPYLRCYHRITMSSESVDSGLSTRIPSHLKGKGRAREEDGGDAGLAAVSCQSNTTTAVSSVPSPAPTPEVANVVRLEDGPAPSVNTESTADPPTVVRSWGGTPHVCSILTSGGIQLAWLHHVHLNGSFYNVSVDSHRTPLAITPDDVKDPAILQKFNEAVQAERAKIHKAGITVPGPYFDGSEIMVARDLTNIAGPTTFWLCMKRCLRIEVFPKDRPDKDVVLEHKTSRFWDEVAAYPMHLIQLPFNAEVDFLGALSFGSNERITEWNDTSFPFTDLQSQRLVKVYRSLKKELDRNNTAVVPALAWHIARTMSKIEDVRSRTQFGTSDFQLYRPVATQRPRFLVRAAEAFLMVGAHRMYRVRLQHARVQGSIYLSDFRELLGNLLAEWSDSNLLATVFIGANIAFLAVPDITNIQRNASLTSIICALISVLTGVHHVWLHRTKINASYEEAKAYLEHIQPLDDGRDSDLAVTAWFLSIPLVSLLYSVLSFAIAIAAFCIQNNDTHGKMLLVVVLGILGVTGLITLLFFWHVWRGPRAEVSEEEIDDVLGYGWKVRLGRTAGRVGRFARDIICTAVLLRGKEPSTQEKDITGV</sequence>
<evidence type="ECO:0000256" key="2">
    <source>
        <dbReference type="SAM" id="Phobius"/>
    </source>
</evidence>
<feature type="transmembrane region" description="Helical" evidence="2">
    <location>
        <begin position="618"/>
        <end position="641"/>
    </location>
</feature>
<keyword evidence="2" id="KW-0812">Transmembrane</keyword>
<proteinExistence type="predicted"/>
<organism evidence="3 4">
    <name type="scientific">Cristinia sonorae</name>
    <dbReference type="NCBI Taxonomy" id="1940300"/>
    <lineage>
        <taxon>Eukaryota</taxon>
        <taxon>Fungi</taxon>
        <taxon>Dikarya</taxon>
        <taxon>Basidiomycota</taxon>
        <taxon>Agaricomycotina</taxon>
        <taxon>Agaricomycetes</taxon>
        <taxon>Agaricomycetidae</taxon>
        <taxon>Agaricales</taxon>
        <taxon>Pleurotineae</taxon>
        <taxon>Stephanosporaceae</taxon>
        <taxon>Cristinia</taxon>
    </lineage>
</organism>
<feature type="transmembrane region" description="Helical" evidence="2">
    <location>
        <begin position="500"/>
        <end position="517"/>
    </location>
</feature>
<gene>
    <name evidence="3" type="ORF">BXZ70DRAFT_457299</name>
</gene>
<feature type="transmembrane region" description="Helical" evidence="2">
    <location>
        <begin position="582"/>
        <end position="606"/>
    </location>
</feature>
<protein>
    <submittedName>
        <fullName evidence="3">Uncharacterized protein</fullName>
    </submittedName>
</protein>
<dbReference type="EMBL" id="JAEVFJ010000032">
    <property type="protein sequence ID" value="KAH8092505.1"/>
    <property type="molecule type" value="Genomic_DNA"/>
</dbReference>
<feature type="region of interest" description="Disordered" evidence="1">
    <location>
        <begin position="130"/>
        <end position="150"/>
    </location>
</feature>
<evidence type="ECO:0000313" key="3">
    <source>
        <dbReference type="EMBL" id="KAH8092505.1"/>
    </source>
</evidence>
<keyword evidence="2" id="KW-0472">Membrane</keyword>
<accession>A0A8K0XM30</accession>